<gene>
    <name evidence="2" type="ORF">ACFO0R_03205</name>
</gene>
<comment type="caution">
    <text evidence="2">The sequence shown here is derived from an EMBL/GenBank/DDBJ whole genome shotgun (WGS) entry which is preliminary data.</text>
</comment>
<evidence type="ECO:0000313" key="3">
    <source>
        <dbReference type="Proteomes" id="UP001595999"/>
    </source>
</evidence>
<evidence type="ECO:0000313" key="2">
    <source>
        <dbReference type="EMBL" id="MFC4488618.1"/>
    </source>
</evidence>
<protein>
    <submittedName>
        <fullName evidence="2">Uncharacterized protein</fullName>
    </submittedName>
</protein>
<dbReference type="RefSeq" id="WP_231462217.1">
    <property type="nucleotide sequence ID" value="NZ_JAJOHW010000061.1"/>
</dbReference>
<proteinExistence type="predicted"/>
<evidence type="ECO:0000256" key="1">
    <source>
        <dbReference type="SAM" id="MobiDB-lite"/>
    </source>
</evidence>
<accession>A0ABV8ZLN9</accession>
<organism evidence="2 3">
    <name type="scientific">Chromobacterium aquaticum</name>
    <dbReference type="NCBI Taxonomy" id="467180"/>
    <lineage>
        <taxon>Bacteria</taxon>
        <taxon>Pseudomonadati</taxon>
        <taxon>Pseudomonadota</taxon>
        <taxon>Betaproteobacteria</taxon>
        <taxon>Neisseriales</taxon>
        <taxon>Chromobacteriaceae</taxon>
        <taxon>Chromobacterium</taxon>
    </lineage>
</organism>
<dbReference type="Proteomes" id="UP001595999">
    <property type="component" value="Unassembled WGS sequence"/>
</dbReference>
<sequence>MVFLGFTSIRPNAGQAPAPAPEAPAAQVGSLNGKPVRIDDSAESRGKAHAVLSECLSDVRRFFQPLCGRVTRFFGAIPDWVRTLAGQAKPAAASAQQAPVSHLTASFAANFCRLCDTFQASLADKCNMDGAFRVPASHEKLQNVKQQMAHGEMAPDSLSHIEIAALIKDTLKQLPLPSDQDLHALHASGADVTRLHREMLSQLPEGPLKQCGSEAMRTLALSHRHADAGTGSAFSKTSIEISAPLWQMTDLQLAKTMPAIGGALLQGWLDEPAAPADPSAEQPSSPADKPVTVEPWRAQYATVMQQLLTKRPQRSE</sequence>
<feature type="region of interest" description="Disordered" evidence="1">
    <location>
        <begin position="270"/>
        <end position="295"/>
    </location>
</feature>
<dbReference type="EMBL" id="JBHSEK010000001">
    <property type="protein sequence ID" value="MFC4488618.1"/>
    <property type="molecule type" value="Genomic_DNA"/>
</dbReference>
<feature type="compositionally biased region" description="Low complexity" evidence="1">
    <location>
        <begin position="270"/>
        <end position="288"/>
    </location>
</feature>
<keyword evidence="3" id="KW-1185">Reference proteome</keyword>
<reference evidence="3" key="1">
    <citation type="journal article" date="2019" name="Int. J. Syst. Evol. Microbiol.">
        <title>The Global Catalogue of Microorganisms (GCM) 10K type strain sequencing project: providing services to taxonomists for standard genome sequencing and annotation.</title>
        <authorList>
            <consortium name="The Broad Institute Genomics Platform"/>
            <consortium name="The Broad Institute Genome Sequencing Center for Infectious Disease"/>
            <person name="Wu L."/>
            <person name="Ma J."/>
        </authorList>
    </citation>
    <scope>NUCLEOTIDE SEQUENCE [LARGE SCALE GENOMIC DNA]</scope>
    <source>
        <strain evidence="3">CGMCC 4.7608</strain>
    </source>
</reference>
<name>A0ABV8ZLN9_9NEIS</name>
<feature type="region of interest" description="Disordered" evidence="1">
    <location>
        <begin position="13"/>
        <end position="34"/>
    </location>
</feature>